<comment type="caution">
    <text evidence="1">The sequence shown here is derived from an EMBL/GenBank/DDBJ whole genome shotgun (WGS) entry which is preliminary data.</text>
</comment>
<sequence length="189" mass="21181">MVGNTIGQPNNMTKNLNRIVVIAASIVFFGLFVLFVPPAFAQSTQTGATGLPVPRFVSLKSDRVNVRIGPSRDHDIAWTFVQAGLPVEIVQEFENWRRIRDWEGKEGWVFHSLLSGRRTALVTPWEQGNRTPLRARSKSDADIVAELEPNVLAAVRECAGGWCRVDGENYDGWLDQTRLFGVYPDELID</sequence>
<proteinExistence type="predicted"/>
<dbReference type="Pfam" id="PF06347">
    <property type="entry name" value="SH3_4"/>
    <property type="match status" value="2"/>
</dbReference>
<dbReference type="InterPro" id="IPR010466">
    <property type="entry name" value="DUF1058"/>
</dbReference>
<evidence type="ECO:0000313" key="2">
    <source>
        <dbReference type="Proteomes" id="UP000320593"/>
    </source>
</evidence>
<dbReference type="EMBL" id="VLLF01000008">
    <property type="protein sequence ID" value="TWI82828.1"/>
    <property type="molecule type" value="Genomic_DNA"/>
</dbReference>
<gene>
    <name evidence="1" type="ORF">JM93_03343</name>
</gene>
<organism evidence="1 2">
    <name type="scientific">Roseibium hamelinense</name>
    <dbReference type="NCBI Taxonomy" id="150831"/>
    <lineage>
        <taxon>Bacteria</taxon>
        <taxon>Pseudomonadati</taxon>
        <taxon>Pseudomonadota</taxon>
        <taxon>Alphaproteobacteria</taxon>
        <taxon>Hyphomicrobiales</taxon>
        <taxon>Stappiaceae</taxon>
        <taxon>Roseibium</taxon>
    </lineage>
</organism>
<dbReference type="Gene3D" id="2.30.30.40">
    <property type="entry name" value="SH3 Domains"/>
    <property type="match status" value="1"/>
</dbReference>
<reference evidence="1 2" key="1">
    <citation type="submission" date="2019-07" db="EMBL/GenBank/DDBJ databases">
        <title>Genomic Encyclopedia of Archaeal and Bacterial Type Strains, Phase II (KMG-II): from individual species to whole genera.</title>
        <authorList>
            <person name="Goeker M."/>
        </authorList>
    </citation>
    <scope>NUCLEOTIDE SEQUENCE [LARGE SCALE GENOMIC DNA]</scope>
    <source>
        <strain evidence="1 2">ATCC BAA-252</strain>
    </source>
</reference>
<name>A0A562SNR0_9HYPH</name>
<dbReference type="AlphaFoldDB" id="A0A562SNR0"/>
<evidence type="ECO:0000313" key="1">
    <source>
        <dbReference type="EMBL" id="TWI82828.1"/>
    </source>
</evidence>
<accession>A0A562SNR0</accession>
<keyword evidence="2" id="KW-1185">Reference proteome</keyword>
<dbReference type="Proteomes" id="UP000320593">
    <property type="component" value="Unassembled WGS sequence"/>
</dbReference>
<protein>
    <submittedName>
        <fullName evidence="1">SH3-like domain-containing protein</fullName>
    </submittedName>
</protein>